<dbReference type="InParanoid" id="A0A0M8KC30"/>
<keyword evidence="3" id="KW-1185">Reference proteome</keyword>
<reference evidence="3" key="2">
    <citation type="submission" date="2015-08" db="EMBL/GenBank/DDBJ databases">
        <title>Draft Genome Sequence of a Heterotrophic Facultative Anaerobic Bacterium Ardenticatena maritima Strain 110S.</title>
        <authorList>
            <person name="Kawaichi S."/>
            <person name="Yoshida T."/>
            <person name="Sako Y."/>
            <person name="Nakamura R."/>
        </authorList>
    </citation>
    <scope>NUCLEOTIDE SEQUENCE [LARGE SCALE GENOMIC DNA]</scope>
    <source>
        <strain evidence="3">110S</strain>
    </source>
</reference>
<organism evidence="2 3">
    <name type="scientific">Ardenticatena maritima</name>
    <dbReference type="NCBI Taxonomy" id="872965"/>
    <lineage>
        <taxon>Bacteria</taxon>
        <taxon>Bacillati</taxon>
        <taxon>Chloroflexota</taxon>
        <taxon>Ardenticatenia</taxon>
        <taxon>Ardenticatenales</taxon>
        <taxon>Ardenticatenaceae</taxon>
        <taxon>Ardenticatena</taxon>
    </lineage>
</organism>
<keyword evidence="1" id="KW-0812">Transmembrane</keyword>
<protein>
    <recommendedName>
        <fullName evidence="4">Zinc-finger domain-containing protein</fullName>
    </recommendedName>
</protein>
<dbReference type="AlphaFoldDB" id="A0A0M8KC30"/>
<comment type="caution">
    <text evidence="2">The sequence shown here is derived from an EMBL/GenBank/DDBJ whole genome shotgun (WGS) entry which is preliminary data.</text>
</comment>
<keyword evidence="1" id="KW-1133">Transmembrane helix</keyword>
<evidence type="ECO:0008006" key="4">
    <source>
        <dbReference type="Google" id="ProtNLM"/>
    </source>
</evidence>
<reference evidence="2 3" key="1">
    <citation type="journal article" date="2015" name="Genome Announc.">
        <title>Draft Genome Sequence of a Heterotrophic Facultative Anaerobic Thermophilic Bacterium, Ardenticatena maritima Strain 110ST.</title>
        <authorList>
            <person name="Kawaichi S."/>
            <person name="Yoshida T."/>
            <person name="Sako Y."/>
            <person name="Nakamura R."/>
        </authorList>
    </citation>
    <scope>NUCLEOTIDE SEQUENCE [LARGE SCALE GENOMIC DNA]</scope>
    <source>
        <strain evidence="2 3">110S</strain>
    </source>
</reference>
<evidence type="ECO:0000313" key="3">
    <source>
        <dbReference type="Proteomes" id="UP000037784"/>
    </source>
</evidence>
<keyword evidence="1" id="KW-0472">Membrane</keyword>
<evidence type="ECO:0000313" key="2">
    <source>
        <dbReference type="EMBL" id="GAP64679.1"/>
    </source>
</evidence>
<dbReference type="STRING" id="872965.SE16_13515"/>
<dbReference type="Proteomes" id="UP000037784">
    <property type="component" value="Unassembled WGS sequence"/>
</dbReference>
<sequence>MMSEFTTNTISCDEVQIMMSHALDHELGDEQWQLLRAHIRACQECMETWQALRHLDTVLRAAPIATPPPGFAQRAAAHAFNAQRRRERLWLLLALMGGTFALGSFLLAMVLLSSGTWLGLLTMPDVFVESGRTLMEGAQLLGEGILTFLVQLNQVMFDQFLWLTTSLSILACLTWLMLLRIVQRTSPVLVEA</sequence>
<dbReference type="EMBL" id="BBZA01000298">
    <property type="protein sequence ID" value="GAP64679.1"/>
    <property type="molecule type" value="Genomic_DNA"/>
</dbReference>
<feature type="transmembrane region" description="Helical" evidence="1">
    <location>
        <begin position="89"/>
        <end position="112"/>
    </location>
</feature>
<name>A0A0M8KC30_9CHLR</name>
<gene>
    <name evidence="2" type="ORF">ARMA_3102</name>
</gene>
<proteinExistence type="predicted"/>
<feature type="transmembrane region" description="Helical" evidence="1">
    <location>
        <begin position="160"/>
        <end position="179"/>
    </location>
</feature>
<evidence type="ECO:0000256" key="1">
    <source>
        <dbReference type="SAM" id="Phobius"/>
    </source>
</evidence>
<accession>A0A0M8KC30</accession>